<keyword evidence="2" id="KW-1185">Reference proteome</keyword>
<comment type="caution">
    <text evidence="1">The sequence shown here is derived from an EMBL/GenBank/DDBJ whole genome shotgun (WGS) entry which is preliminary data.</text>
</comment>
<proteinExistence type="predicted"/>
<name>A0ACC6KSM6_9SPHI</name>
<gene>
    <name evidence="1" type="ORF">J2X78_000653</name>
</gene>
<evidence type="ECO:0000313" key="2">
    <source>
        <dbReference type="Proteomes" id="UP001246858"/>
    </source>
</evidence>
<accession>A0ACC6KSM6</accession>
<dbReference type="Proteomes" id="UP001246858">
    <property type="component" value="Unassembled WGS sequence"/>
</dbReference>
<dbReference type="EMBL" id="JAVDTF010000001">
    <property type="protein sequence ID" value="MDR6782101.1"/>
    <property type="molecule type" value="Genomic_DNA"/>
</dbReference>
<evidence type="ECO:0000313" key="1">
    <source>
        <dbReference type="EMBL" id="MDR6782101.1"/>
    </source>
</evidence>
<protein>
    <submittedName>
        <fullName evidence="1">Ca2+/H+ antiporter (TMEM165/GDT1 family)</fullName>
    </submittedName>
</protein>
<reference evidence="1" key="1">
    <citation type="submission" date="2023-07" db="EMBL/GenBank/DDBJ databases">
        <title>Sorghum-associated microbial communities from plants grown in Nebraska, USA.</title>
        <authorList>
            <person name="Schachtman D."/>
        </authorList>
    </citation>
    <scope>NUCLEOTIDE SEQUENCE</scope>
    <source>
        <strain evidence="1">2697</strain>
    </source>
</reference>
<organism evidence="1 2">
    <name type="scientific">Pedobacter africanus</name>
    <dbReference type="NCBI Taxonomy" id="151894"/>
    <lineage>
        <taxon>Bacteria</taxon>
        <taxon>Pseudomonadati</taxon>
        <taxon>Bacteroidota</taxon>
        <taxon>Sphingobacteriia</taxon>
        <taxon>Sphingobacteriales</taxon>
        <taxon>Sphingobacteriaceae</taxon>
        <taxon>Pedobacter</taxon>
    </lineage>
</organism>
<sequence>MEINLLLRLIIAHLLTDFVLQPKSWVADRQRNKGKSGKLYLHVILTTIVAYIFSGLYSNWMIPLTIFITHLLIDYVKAKTGKDKFSYFIADQLAHLFVIFALWLSVENKWSEVMSSIHLITETTGFWIIATGYLFVSWPLGIVIGKATQKWRDQLAREKEKLSPPAKDIVDEESTIEPVTIQPSEEQELGLANAGKWIGICERILILTFVLMSQYTAIGFLMTAKSILRFSEKEANTQLKTEYVLVGTLVSFASSALVGVIINLTLKLFFISN</sequence>